<dbReference type="Gene3D" id="1.25.40.10">
    <property type="entry name" value="Tetratricopeptide repeat domain"/>
    <property type="match status" value="1"/>
</dbReference>
<feature type="region of interest" description="Disordered" evidence="1">
    <location>
        <begin position="1"/>
        <end position="32"/>
    </location>
</feature>
<accession>A0A7W9PLY7</accession>
<feature type="compositionally biased region" description="Basic and acidic residues" evidence="1">
    <location>
        <begin position="1"/>
        <end position="12"/>
    </location>
</feature>
<reference evidence="2 3" key="1">
    <citation type="submission" date="2020-08" db="EMBL/GenBank/DDBJ databases">
        <title>Sequencing the genomes of 1000 actinobacteria strains.</title>
        <authorList>
            <person name="Klenk H.-P."/>
        </authorList>
    </citation>
    <scope>NUCLEOTIDE SEQUENCE [LARGE SCALE GENOMIC DNA]</scope>
    <source>
        <strain evidence="2 3">DSM 43582</strain>
    </source>
</reference>
<dbReference type="Proteomes" id="UP000540412">
    <property type="component" value="Unassembled WGS sequence"/>
</dbReference>
<dbReference type="AlphaFoldDB" id="A0A7W9PLY7"/>
<organism evidence="2 3">
    <name type="scientific">Nocardia transvalensis</name>
    <dbReference type="NCBI Taxonomy" id="37333"/>
    <lineage>
        <taxon>Bacteria</taxon>
        <taxon>Bacillati</taxon>
        <taxon>Actinomycetota</taxon>
        <taxon>Actinomycetes</taxon>
        <taxon>Mycobacteriales</taxon>
        <taxon>Nocardiaceae</taxon>
        <taxon>Nocardia</taxon>
    </lineage>
</organism>
<sequence length="233" mass="24987">MPSRPRDADDHPAASSPIAVGAVSDDPSWGPPEVRELIEFGTARLTRDPGAAEDALRRAVASGGAVLADDQIARLRSMIVTAVSGQPGHDTELVAAALAAAASWEHLSVADCAHHTLLAARIHRRAGRHREAAELYGRALRHRELPYPPPEAAILHEQFGQSLQALHRYRDAAREFAIGARLVANDPGCRELHADLLSSVAAAENSARPAAVLRRALRASVRQLRRPGTSRLP</sequence>
<proteinExistence type="predicted"/>
<dbReference type="SUPFAM" id="SSF48452">
    <property type="entry name" value="TPR-like"/>
    <property type="match status" value="1"/>
</dbReference>
<name>A0A7W9PLY7_9NOCA</name>
<protein>
    <submittedName>
        <fullName evidence="2">Tetratricopeptide (TPR) repeat protein</fullName>
    </submittedName>
</protein>
<dbReference type="EMBL" id="JACHIT010000002">
    <property type="protein sequence ID" value="MBB5918596.1"/>
    <property type="molecule type" value="Genomic_DNA"/>
</dbReference>
<evidence type="ECO:0000313" key="2">
    <source>
        <dbReference type="EMBL" id="MBB5918596.1"/>
    </source>
</evidence>
<keyword evidence="3" id="KW-1185">Reference proteome</keyword>
<dbReference type="InterPro" id="IPR011990">
    <property type="entry name" value="TPR-like_helical_dom_sf"/>
</dbReference>
<comment type="caution">
    <text evidence="2">The sequence shown here is derived from an EMBL/GenBank/DDBJ whole genome shotgun (WGS) entry which is preliminary data.</text>
</comment>
<evidence type="ECO:0000256" key="1">
    <source>
        <dbReference type="SAM" id="MobiDB-lite"/>
    </source>
</evidence>
<gene>
    <name evidence="2" type="ORF">BJY24_007508</name>
</gene>
<dbReference type="RefSeq" id="WP_040747167.1">
    <property type="nucleotide sequence ID" value="NZ_JACHIT010000002.1"/>
</dbReference>
<evidence type="ECO:0000313" key="3">
    <source>
        <dbReference type="Proteomes" id="UP000540412"/>
    </source>
</evidence>